<dbReference type="InterPro" id="IPR005101">
    <property type="entry name" value="Cryptochr/Photolyase_FAD-bd"/>
</dbReference>
<keyword evidence="2" id="KW-0456">Lyase</keyword>
<dbReference type="Gene3D" id="1.10.579.10">
    <property type="entry name" value="DNA Cyclobutane Dipyrimidine Photolyase, subunit A, domain 3"/>
    <property type="match status" value="1"/>
</dbReference>
<dbReference type="EMBL" id="JH611156">
    <property type="protein sequence ID" value="EJP71859.1"/>
    <property type="molecule type" value="Genomic_DNA"/>
</dbReference>
<evidence type="ECO:0000313" key="2">
    <source>
        <dbReference type="EMBL" id="EJP71859.1"/>
    </source>
</evidence>
<dbReference type="STRING" id="1123866.NT01SARS_0340"/>
<reference evidence="2 3" key="1">
    <citation type="journal article" date="2012" name="ISME J.">
        <title>Genomic insights to SAR86, an abundant and uncultivated marine bacterial lineage.</title>
        <authorList>
            <person name="Dupont C.L."/>
            <person name="Rusch D.B."/>
            <person name="Yooseph S."/>
            <person name="Lombardo M.J."/>
            <person name="Richter R.A."/>
            <person name="Valas R."/>
            <person name="Novotny M."/>
            <person name="Yee-Greenbaum J."/>
            <person name="Selengut J.D."/>
            <person name="Haft D.H."/>
            <person name="Halpern A.L."/>
            <person name="Lasken R.S."/>
            <person name="Nealson K."/>
            <person name="Friedman R."/>
            <person name="Venter J.C."/>
        </authorList>
    </citation>
    <scope>NUCLEOTIDE SEQUENCE [LARGE SCALE GENOMIC DNA]</scope>
</reference>
<dbReference type="InterPro" id="IPR036134">
    <property type="entry name" value="Crypto/Photolyase_FAD-like_sf"/>
</dbReference>
<dbReference type="AlphaFoldDB" id="J4KS04"/>
<dbReference type="InterPro" id="IPR014729">
    <property type="entry name" value="Rossmann-like_a/b/a_fold"/>
</dbReference>
<dbReference type="Pfam" id="PF04244">
    <property type="entry name" value="DPRP"/>
    <property type="match status" value="1"/>
</dbReference>
<dbReference type="PANTHER" id="PTHR38657">
    <property type="entry name" value="SLR1343 PROTEIN"/>
    <property type="match status" value="1"/>
</dbReference>
<protein>
    <submittedName>
        <fullName evidence="2">Deoxyribodipyrimidine photo-lyase family protein</fullName>
    </submittedName>
</protein>
<dbReference type="HOGENOM" id="CLU_031632_1_0_6"/>
<dbReference type="Proteomes" id="UP000010305">
    <property type="component" value="Unassembled WGS sequence"/>
</dbReference>
<evidence type="ECO:0000259" key="1">
    <source>
        <dbReference type="Pfam" id="PF03441"/>
    </source>
</evidence>
<dbReference type="SUPFAM" id="SSF48173">
    <property type="entry name" value="Cryptochrome/photolyase FAD-binding domain"/>
    <property type="match status" value="1"/>
</dbReference>
<dbReference type="Pfam" id="PF03441">
    <property type="entry name" value="FAD_binding_7"/>
    <property type="match status" value="1"/>
</dbReference>
<dbReference type="PANTHER" id="PTHR38657:SF1">
    <property type="entry name" value="SLR1343 PROTEIN"/>
    <property type="match status" value="1"/>
</dbReference>
<dbReference type="InterPro" id="IPR007357">
    <property type="entry name" value="PhrB-like"/>
</dbReference>
<organism evidence="2 3">
    <name type="scientific">SAR86 cluster bacterium SAR86A</name>
    <dbReference type="NCBI Taxonomy" id="1123866"/>
    <lineage>
        <taxon>Bacteria</taxon>
        <taxon>Pseudomonadati</taxon>
        <taxon>Pseudomonadota</taxon>
        <taxon>Gammaproteobacteria</taxon>
        <taxon>SAR86 cluster</taxon>
    </lineage>
</organism>
<name>J4KS04_9GAMM</name>
<accession>J4KS04</accession>
<dbReference type="GO" id="GO:0016829">
    <property type="term" value="F:lyase activity"/>
    <property type="evidence" value="ECO:0007669"/>
    <property type="project" value="UniProtKB-KW"/>
</dbReference>
<dbReference type="InterPro" id="IPR052551">
    <property type="entry name" value="UV-DNA_repair_photolyase"/>
</dbReference>
<feature type="domain" description="Cryptochrome/DNA photolyase FAD-binding" evidence="1">
    <location>
        <begin position="314"/>
        <end position="405"/>
    </location>
</feature>
<gene>
    <name evidence="2" type="ORF">NT01SARS_0340</name>
</gene>
<sequence>MAFQRFFMKTLKIILPDQLSENNPIYSDLNNDDYLMFYEPLDTFFEINHHKQKIVFLISSFRKIINNNSHKNIIHRKITKNSKENLNSFLNKINQEHKFQKIVISKPSDFDVYKNLMFFCQSNDIVLEVLDDVKFISETDDFTDWASDKKTRIQEYYYRWLRKKYNIFMNEDSKPVGDKWNFDKDNRKGISHLKDEIPKRKTIKADKVTFDAMVDVEECFPNATGSLENFNWATTHEEAENLLDDFIERFLVNYGAFQDAINKENTFMFHSLLSPYLNCGLLDPKICIQKAEKKYYESNGEIPINSVEGFIRQILGWREFIKGVYWENMPKYKNLNYWSHSLKLNDNWYEGDTGIPPLDDAIKESKKFAYSHHINRLMIIANLMNLTGIHPNEMYRWFMEMYIDAYDWVMVPNVYGMGSYADGGIFSTKPYICGSSYMLRMSNYSKGDWCDTVDGLYWRFVEKNIKFFESNPRLAVMTRSLTNMNKERKKTIFKSAEEFIDRNTA</sequence>
<proteinExistence type="predicted"/>
<dbReference type="Gene3D" id="1.25.40.80">
    <property type="match status" value="1"/>
</dbReference>
<dbReference type="Gene3D" id="3.40.50.620">
    <property type="entry name" value="HUPs"/>
    <property type="match status" value="1"/>
</dbReference>
<evidence type="ECO:0000313" key="3">
    <source>
        <dbReference type="Proteomes" id="UP000010305"/>
    </source>
</evidence>
<dbReference type="Gene3D" id="1.10.10.1710">
    <property type="entry name" value="Deoxyribodipyrimidine photolyase-related"/>
    <property type="match status" value="1"/>
</dbReference>